<dbReference type="GO" id="GO:0009318">
    <property type="term" value="C:exodeoxyribonuclease VII complex"/>
    <property type="evidence" value="ECO:0007669"/>
    <property type="project" value="UniProtKB-UniRule"/>
</dbReference>
<feature type="region of interest" description="Disordered" evidence="7">
    <location>
        <begin position="68"/>
        <end position="90"/>
    </location>
</feature>
<name>U2TQB4_9ACTN</name>
<dbReference type="NCBIfam" id="TIGR01280">
    <property type="entry name" value="xseB"/>
    <property type="match status" value="1"/>
</dbReference>
<dbReference type="HAMAP" id="MF_00337">
    <property type="entry name" value="Exonuc_7_S"/>
    <property type="match status" value="1"/>
</dbReference>
<dbReference type="EC" id="3.1.11.6" evidence="6"/>
<proteinExistence type="inferred from homology"/>
<dbReference type="OrthoDB" id="3186455at2"/>
<dbReference type="InterPro" id="IPR037004">
    <property type="entry name" value="Exonuc_VII_ssu_sf"/>
</dbReference>
<comment type="subunit">
    <text evidence="6">Heterooligomer composed of large and small subunits.</text>
</comment>
<evidence type="ECO:0000256" key="3">
    <source>
        <dbReference type="ARBA" id="ARBA00022722"/>
    </source>
</evidence>
<keyword evidence="5 6" id="KW-0269">Exonuclease</keyword>
<reference evidence="8 9" key="1">
    <citation type="submission" date="2013-08" db="EMBL/GenBank/DDBJ databases">
        <authorList>
            <person name="Durkin A.S."/>
            <person name="Haft D.R."/>
            <person name="McCorrison J."/>
            <person name="Torralba M."/>
            <person name="Gillis M."/>
            <person name="Haft D.H."/>
            <person name="Methe B."/>
            <person name="Sutton G."/>
            <person name="Nelson K.E."/>
        </authorList>
    </citation>
    <scope>NUCLEOTIDE SEQUENCE [LARGE SCALE GENOMIC DNA]</scope>
    <source>
        <strain evidence="8 9">F0195</strain>
    </source>
</reference>
<evidence type="ECO:0000256" key="6">
    <source>
        <dbReference type="HAMAP-Rule" id="MF_00337"/>
    </source>
</evidence>
<organism evidence="8 9">
    <name type="scientific">Olsenella profusa F0195</name>
    <dbReference type="NCBI Taxonomy" id="1125712"/>
    <lineage>
        <taxon>Bacteria</taxon>
        <taxon>Bacillati</taxon>
        <taxon>Actinomycetota</taxon>
        <taxon>Coriobacteriia</taxon>
        <taxon>Coriobacteriales</taxon>
        <taxon>Atopobiaceae</taxon>
        <taxon>Olsenella</taxon>
    </lineage>
</organism>
<evidence type="ECO:0000313" key="8">
    <source>
        <dbReference type="EMBL" id="ERL08278.1"/>
    </source>
</evidence>
<dbReference type="EMBL" id="AWEZ01000045">
    <property type="protein sequence ID" value="ERL08278.1"/>
    <property type="molecule type" value="Genomic_DNA"/>
</dbReference>
<evidence type="ECO:0000256" key="1">
    <source>
        <dbReference type="ARBA" id="ARBA00009998"/>
    </source>
</evidence>
<comment type="catalytic activity">
    <reaction evidence="6">
        <text>Exonucleolytic cleavage in either 5'- to 3'- or 3'- to 5'-direction to yield nucleoside 5'-phosphates.</text>
        <dbReference type="EC" id="3.1.11.6"/>
    </reaction>
</comment>
<sequence>MAETFDRKIEDMSFKEASVELERIVRELESGDLELEDSLAYYGRGVELLASLRARLAEAEQKVQVLTGDDDVSADVPDTTSAPAASFVDE</sequence>
<evidence type="ECO:0000256" key="7">
    <source>
        <dbReference type="SAM" id="MobiDB-lite"/>
    </source>
</evidence>
<dbReference type="Pfam" id="PF02609">
    <property type="entry name" value="Exonuc_VII_S"/>
    <property type="match status" value="1"/>
</dbReference>
<accession>U2TQB4</accession>
<dbReference type="PANTHER" id="PTHR34137:SF1">
    <property type="entry name" value="EXODEOXYRIBONUCLEASE 7 SMALL SUBUNIT"/>
    <property type="match status" value="1"/>
</dbReference>
<evidence type="ECO:0000256" key="4">
    <source>
        <dbReference type="ARBA" id="ARBA00022801"/>
    </source>
</evidence>
<dbReference type="eggNOG" id="COG1722">
    <property type="taxonomic scope" value="Bacteria"/>
</dbReference>
<gene>
    <name evidence="6 8" type="primary">xseB</name>
    <name evidence="8" type="ORF">HMPREF1316_0180</name>
</gene>
<dbReference type="AlphaFoldDB" id="U2TQB4"/>
<dbReference type="PATRIC" id="fig|1125712.3.peg.1306"/>
<evidence type="ECO:0000256" key="2">
    <source>
        <dbReference type="ARBA" id="ARBA00022490"/>
    </source>
</evidence>
<keyword evidence="4 6" id="KW-0378">Hydrolase</keyword>
<dbReference type="GO" id="GO:0006308">
    <property type="term" value="P:DNA catabolic process"/>
    <property type="evidence" value="ECO:0007669"/>
    <property type="project" value="UniProtKB-UniRule"/>
</dbReference>
<keyword evidence="3 6" id="KW-0540">Nuclease</keyword>
<keyword evidence="2 6" id="KW-0963">Cytoplasm</keyword>
<dbReference type="STRING" id="1125712.HMPREF1316_0180"/>
<dbReference type="GO" id="GO:0008855">
    <property type="term" value="F:exodeoxyribonuclease VII activity"/>
    <property type="evidence" value="ECO:0007669"/>
    <property type="project" value="UniProtKB-UniRule"/>
</dbReference>
<dbReference type="GO" id="GO:0005829">
    <property type="term" value="C:cytosol"/>
    <property type="evidence" value="ECO:0007669"/>
    <property type="project" value="TreeGrafter"/>
</dbReference>
<dbReference type="Proteomes" id="UP000016638">
    <property type="component" value="Unassembled WGS sequence"/>
</dbReference>
<evidence type="ECO:0000256" key="5">
    <source>
        <dbReference type="ARBA" id="ARBA00022839"/>
    </source>
</evidence>
<comment type="function">
    <text evidence="6">Bidirectionally degrades single-stranded DNA into large acid-insoluble oligonucleotides, which are then degraded further into small acid-soluble oligonucleotides.</text>
</comment>
<dbReference type="Gene3D" id="1.10.287.1040">
    <property type="entry name" value="Exonuclease VII, small subunit"/>
    <property type="match status" value="1"/>
</dbReference>
<dbReference type="InterPro" id="IPR003761">
    <property type="entry name" value="Exonuc_VII_S"/>
</dbReference>
<dbReference type="SUPFAM" id="SSF116842">
    <property type="entry name" value="XseB-like"/>
    <property type="match status" value="1"/>
</dbReference>
<dbReference type="PANTHER" id="PTHR34137">
    <property type="entry name" value="EXODEOXYRIBONUCLEASE 7 SMALL SUBUNIT"/>
    <property type="match status" value="1"/>
</dbReference>
<protein>
    <recommendedName>
        <fullName evidence="6">Exodeoxyribonuclease 7 small subunit</fullName>
        <ecNumber evidence="6">3.1.11.6</ecNumber>
    </recommendedName>
    <alternativeName>
        <fullName evidence="6">Exodeoxyribonuclease VII small subunit</fullName>
        <shortName evidence="6">Exonuclease VII small subunit</shortName>
    </alternativeName>
</protein>
<comment type="subcellular location">
    <subcellularLocation>
        <location evidence="6">Cytoplasm</location>
    </subcellularLocation>
</comment>
<evidence type="ECO:0000313" key="9">
    <source>
        <dbReference type="Proteomes" id="UP000016638"/>
    </source>
</evidence>
<comment type="similarity">
    <text evidence="1 6">Belongs to the XseB family.</text>
</comment>
<keyword evidence="9" id="KW-1185">Reference proteome</keyword>
<comment type="caution">
    <text evidence="8">The sequence shown here is derived from an EMBL/GenBank/DDBJ whole genome shotgun (WGS) entry which is preliminary data.</text>
</comment>
<dbReference type="RefSeq" id="WP_021726147.1">
    <property type="nucleotide sequence ID" value="NZ_AWEZ01000045.1"/>
</dbReference>